<organism evidence="4 5">
    <name type="scientific">Boothiomyces macroporosus</name>
    <dbReference type="NCBI Taxonomy" id="261099"/>
    <lineage>
        <taxon>Eukaryota</taxon>
        <taxon>Fungi</taxon>
        <taxon>Fungi incertae sedis</taxon>
        <taxon>Chytridiomycota</taxon>
        <taxon>Chytridiomycota incertae sedis</taxon>
        <taxon>Chytridiomycetes</taxon>
        <taxon>Rhizophydiales</taxon>
        <taxon>Terramycetaceae</taxon>
        <taxon>Boothiomyces</taxon>
    </lineage>
</organism>
<dbReference type="InterPro" id="IPR017853">
    <property type="entry name" value="GH"/>
</dbReference>
<feature type="domain" description="Glycogen debranching enzyme C-terminal" evidence="1">
    <location>
        <begin position="1071"/>
        <end position="1515"/>
    </location>
</feature>
<accession>A0AAD5Y2B0</accession>
<dbReference type="SUPFAM" id="SSF48208">
    <property type="entry name" value="Six-hairpin glycosidases"/>
    <property type="match status" value="1"/>
</dbReference>
<dbReference type="FunFam" id="3.20.20.80:FF:000242">
    <property type="entry name" value="Glycogen debranching enzyme Gdb1, putative"/>
    <property type="match status" value="1"/>
</dbReference>
<dbReference type="SUPFAM" id="SSF51445">
    <property type="entry name" value="(Trans)glycosidases"/>
    <property type="match status" value="1"/>
</dbReference>
<feature type="domain" description="Glycogen debranching enzyme central" evidence="3">
    <location>
        <begin position="635"/>
        <end position="956"/>
    </location>
</feature>
<dbReference type="Pfam" id="PF14702">
    <property type="entry name" value="hGDE_central"/>
    <property type="match status" value="1"/>
</dbReference>
<dbReference type="InterPro" id="IPR008928">
    <property type="entry name" value="6-hairpin_glycosidase_sf"/>
</dbReference>
<dbReference type="PANTHER" id="PTHR10569:SF2">
    <property type="entry name" value="GLYCOGEN DEBRANCHING ENZYME"/>
    <property type="match status" value="1"/>
</dbReference>
<comment type="caution">
    <text evidence="4">The sequence shown here is derived from an EMBL/GenBank/DDBJ whole genome shotgun (WGS) entry which is preliminary data.</text>
</comment>
<dbReference type="GO" id="GO:0005980">
    <property type="term" value="P:glycogen catabolic process"/>
    <property type="evidence" value="ECO:0007669"/>
    <property type="project" value="InterPro"/>
</dbReference>
<dbReference type="InterPro" id="IPR032788">
    <property type="entry name" value="AGL_central"/>
</dbReference>
<evidence type="ECO:0000259" key="1">
    <source>
        <dbReference type="Pfam" id="PF06202"/>
    </source>
</evidence>
<protein>
    <submittedName>
        <fullName evidence="4">Uncharacterized protein</fullName>
    </submittedName>
</protein>
<dbReference type="Pfam" id="PF06202">
    <property type="entry name" value="GDE_C"/>
    <property type="match status" value="1"/>
</dbReference>
<gene>
    <name evidence="4" type="ORF">HK103_006824</name>
</gene>
<keyword evidence="5" id="KW-1185">Reference proteome</keyword>
<evidence type="ECO:0000313" key="5">
    <source>
        <dbReference type="Proteomes" id="UP001210925"/>
    </source>
</evidence>
<dbReference type="InterPro" id="IPR032790">
    <property type="entry name" value="GDE_C"/>
</dbReference>
<dbReference type="Proteomes" id="UP001210925">
    <property type="component" value="Unassembled WGS sequence"/>
</dbReference>
<proteinExistence type="predicted"/>
<evidence type="ECO:0000313" key="4">
    <source>
        <dbReference type="EMBL" id="KAJ3254834.1"/>
    </source>
</evidence>
<dbReference type="PANTHER" id="PTHR10569">
    <property type="entry name" value="GLYCOGEN DEBRANCHING ENZYME"/>
    <property type="match status" value="1"/>
</dbReference>
<sequence>MITFELNYTNQKYIRLPPPIKQYQLLITTNHKHTLVSPLKTTKKSDYEHLVQIDTPGVYEFKLDKEFTVVVDPRLYINKLLPLDGISIISIIPKWMPPIDLWPKYFKVISDIGYNMIHFAPLNTRGISNSPYSIKDQLTLSNDLFRKELNEKEKEEELEKVLHEIRKLGLISTTDIVWNHTSCDSPFLTEHPECAPYLRSAFELDEFLLDFSQDLKMETHQDLDQIMSTFALELDKLKLYEFSIIHKEQIDLFITSFKKLTVKHESFTIKQIEKELVRETDFKRFHKKINIDRAIELVQSITNQQDLETNVKEFKRIVDEINLIYYQEWDADRQIILEQIRNRAKFLRLDDHGPKLGQISREQPLVDTYFTRIQHENPDMRMLANNGWIWNADPLVNFASKDSKAYLQRTVIAWGDCVKLRYGDKREDSPWLWDHQLEYTLKMAKLFKGFRIDNCHSTPIHVASNLLSEARKLNPDLYVYAELFTGSEEKDVLFVRKLGINSLIREAMNAWDPHELSRLVHRQGGSPVGSLHLKNEYFPLDMLGHDIGSGYTEMEHDFVVNVKEGVPHNLFMDCTHDNETPHQKRTAIDTLSNAALVAMSNCAIGSVKGYDEIVPKLLDVVQETRKYRLPKAIEGIIPAKTVLNRLHTKMARLGYSEIHVNQEHDYISVHRVHPITHEGYLLIARCAFKHQTSERHSTIKLRNQHVKLIEEYTLEILTVTHNGHIPYEHAPGDAPTKQDMLPHRTRPNLYHSLSQNELHYDEVQYCDIHGGCIFGLNSRLTTGGNMTNVEVLPSDYSFESQISINLNFKPGSIVLYKTWMAGTGLNEEKDGVLQQLWESLGMQNKNVGVEIMSRLGDLTGQLWFAHQKMPKSLEEAIAPLTASEVNITMYRVGSEEYDTIKETEYEVPGFGKLAYCGLQGFVSALTLVATSNNLGHPVCDNLRNGPWMMDYIILRLKKHLPMFPNLAKILDWLSYHLELVKRLPLAFKPKYFTIVVFVAYEAIKFHALHLTKSKLLEKIDFRSMNSNEKFAIQNILTSYQLYGSVKTTSLVPNNYPLPLHHPGEKVEKWDNLCSLAAGLPHFSTEYCRVWGRDVFISIRGLFLLTGNFKAARAHLIAFGSTLKHGLLPNLLDHGIFPRYNARDACWFWLSNVVEYCTESDEGLDFLNVQVARRFVPLPQYRNQDKDVNIDGQDDFIPHTDSRCYKYISTIGEICHEILERHANGVEFREWNAGSNLDHAMRDEGFNISIGTDWRTGFVRGGNRWNCGTWMDKMGDFERAGTRGVPATPRDGSPIEIIGLQKYFLNFASNLPEKYWKWKGVTVEGKLITYKEWNDKVQEHFEFEFFIPLEDDEKYHLERFDLVNKRGIYKDCIATSIAFTKYQLRPNICIAMVKSPELFEPDHARMCLKIIKEHLLGPLGIKTLDPSDWAYRGVYDNNNQSNDPSIAHGFNYHQGPEWLWVDEYIEEIENILLEHKAFMLDTERNPYQGLPELTNKDGLLCPPSCPTQAWSSAQFLELINELL</sequence>
<feature type="domain" description="Glycogen debranching enzyme glucanotransferase" evidence="2">
    <location>
        <begin position="80"/>
        <end position="478"/>
    </location>
</feature>
<dbReference type="EMBL" id="JADGKB010000077">
    <property type="protein sequence ID" value="KAJ3254834.1"/>
    <property type="molecule type" value="Genomic_DNA"/>
</dbReference>
<name>A0AAD5Y2B0_9FUNG</name>
<dbReference type="GO" id="GO:0004135">
    <property type="term" value="F:amylo-alpha-1,6-glucosidase activity"/>
    <property type="evidence" value="ECO:0007669"/>
    <property type="project" value="InterPro"/>
</dbReference>
<dbReference type="InterPro" id="IPR032792">
    <property type="entry name" value="AGL_glucanoTrfase"/>
</dbReference>
<evidence type="ECO:0000259" key="2">
    <source>
        <dbReference type="Pfam" id="PF14701"/>
    </source>
</evidence>
<dbReference type="InterPro" id="IPR010401">
    <property type="entry name" value="AGL/Gdb1"/>
</dbReference>
<evidence type="ECO:0000259" key="3">
    <source>
        <dbReference type="Pfam" id="PF14702"/>
    </source>
</evidence>
<dbReference type="Pfam" id="PF14701">
    <property type="entry name" value="hDGE_amylase"/>
    <property type="match status" value="1"/>
</dbReference>
<dbReference type="Gene3D" id="3.20.20.80">
    <property type="entry name" value="Glycosidases"/>
    <property type="match status" value="2"/>
</dbReference>
<reference evidence="4" key="1">
    <citation type="submission" date="2020-05" db="EMBL/GenBank/DDBJ databases">
        <title>Phylogenomic resolution of chytrid fungi.</title>
        <authorList>
            <person name="Stajich J.E."/>
            <person name="Amses K."/>
            <person name="Simmons R."/>
            <person name="Seto K."/>
            <person name="Myers J."/>
            <person name="Bonds A."/>
            <person name="Quandt C.A."/>
            <person name="Barry K."/>
            <person name="Liu P."/>
            <person name="Grigoriev I."/>
            <person name="Longcore J.E."/>
            <person name="James T.Y."/>
        </authorList>
    </citation>
    <scope>NUCLEOTIDE SEQUENCE</scope>
    <source>
        <strain evidence="4">PLAUS21</strain>
    </source>
</reference>
<dbReference type="GO" id="GO:0004134">
    <property type="term" value="F:4-alpha-glucanotransferase activity"/>
    <property type="evidence" value="ECO:0007669"/>
    <property type="project" value="InterPro"/>
</dbReference>